<evidence type="ECO:0000256" key="1">
    <source>
        <dbReference type="SAM" id="MobiDB-lite"/>
    </source>
</evidence>
<keyword evidence="3" id="KW-1185">Reference proteome</keyword>
<dbReference type="EMBL" id="JAAZSR010000003">
    <property type="protein sequence ID" value="NKX49113.1"/>
    <property type="molecule type" value="Genomic_DNA"/>
</dbReference>
<name>A0ABX1JIZ9_9MICC</name>
<feature type="region of interest" description="Disordered" evidence="1">
    <location>
        <begin position="12"/>
        <end position="42"/>
    </location>
</feature>
<gene>
    <name evidence="2" type="ORF">HER39_00640</name>
</gene>
<feature type="compositionally biased region" description="Basic and acidic residues" evidence="1">
    <location>
        <begin position="16"/>
        <end position="33"/>
    </location>
</feature>
<proteinExistence type="predicted"/>
<sequence length="139" mass="14976">MAMSNTYFGAGHRGGPVRELRGMRERRQADSARRRAMQQHPAGGARKLRVLVKLDTELAPANIHVEGTLTQANLHALFSITARTNALLPGMEITIDLTGARAVEGALQELIGAAREARLPEAAVPEHAACRLRVLEPAA</sequence>
<accession>A0ABX1JIZ9</accession>
<dbReference type="Proteomes" id="UP000523795">
    <property type="component" value="Unassembled WGS sequence"/>
</dbReference>
<reference evidence="2 3" key="1">
    <citation type="submission" date="2020-04" db="EMBL/GenBank/DDBJ databases">
        <authorList>
            <person name="Liu S."/>
        </authorList>
    </citation>
    <scope>NUCLEOTIDE SEQUENCE [LARGE SCALE GENOMIC DNA]</scope>
    <source>
        <strain evidence="2 3">CGMCC 1.15091</strain>
    </source>
</reference>
<organism evidence="2 3">
    <name type="scientific">Arthrobacter deserti</name>
    <dbReference type="NCBI Taxonomy" id="1742687"/>
    <lineage>
        <taxon>Bacteria</taxon>
        <taxon>Bacillati</taxon>
        <taxon>Actinomycetota</taxon>
        <taxon>Actinomycetes</taxon>
        <taxon>Micrococcales</taxon>
        <taxon>Micrococcaceae</taxon>
        <taxon>Arthrobacter</taxon>
    </lineage>
</organism>
<evidence type="ECO:0000313" key="3">
    <source>
        <dbReference type="Proteomes" id="UP000523795"/>
    </source>
</evidence>
<evidence type="ECO:0000313" key="2">
    <source>
        <dbReference type="EMBL" id="NKX49113.1"/>
    </source>
</evidence>
<protein>
    <submittedName>
        <fullName evidence="2">Uncharacterized protein</fullName>
    </submittedName>
</protein>
<comment type="caution">
    <text evidence="2">The sequence shown here is derived from an EMBL/GenBank/DDBJ whole genome shotgun (WGS) entry which is preliminary data.</text>
</comment>